<dbReference type="EMBL" id="WVIE01000042">
    <property type="protein sequence ID" value="NDJ19833.1"/>
    <property type="molecule type" value="Genomic_DNA"/>
</dbReference>
<protein>
    <submittedName>
        <fullName evidence="7">ABC transporter substrate-binding protein</fullName>
    </submittedName>
</protein>
<dbReference type="CDD" id="cd01146">
    <property type="entry name" value="FhuD"/>
    <property type="match status" value="1"/>
</dbReference>
<organism evidence="7 8">
    <name type="scientific">Myxacorys almedinensis A</name>
    <dbReference type="NCBI Taxonomy" id="2690445"/>
    <lineage>
        <taxon>Bacteria</taxon>
        <taxon>Bacillati</taxon>
        <taxon>Cyanobacteriota</taxon>
        <taxon>Cyanophyceae</taxon>
        <taxon>Leptolyngbyales</taxon>
        <taxon>Leptolyngbyaceae</taxon>
        <taxon>Myxacorys</taxon>
        <taxon>Myxacorys almedinensis</taxon>
    </lineage>
</organism>
<dbReference type="RefSeq" id="WP_162425357.1">
    <property type="nucleotide sequence ID" value="NZ_WVIE01000042.1"/>
</dbReference>
<keyword evidence="8" id="KW-1185">Reference proteome</keyword>
<reference evidence="7" key="1">
    <citation type="submission" date="2019-12" db="EMBL/GenBank/DDBJ databases">
        <title>High-Quality draft genome sequences of three cyanobacteria isolated from the limestone walls of the Old Cathedral of Coimbra.</title>
        <authorList>
            <person name="Tiago I."/>
            <person name="Soares F."/>
            <person name="Portugal A."/>
        </authorList>
    </citation>
    <scope>NUCLEOTIDE SEQUENCE</scope>
    <source>
        <strain evidence="7">A</strain>
    </source>
</reference>
<dbReference type="GO" id="GO:0030288">
    <property type="term" value="C:outer membrane-bounded periplasmic space"/>
    <property type="evidence" value="ECO:0007669"/>
    <property type="project" value="TreeGrafter"/>
</dbReference>
<evidence type="ECO:0000256" key="2">
    <source>
        <dbReference type="ARBA" id="ARBA00008814"/>
    </source>
</evidence>
<dbReference type="InterPro" id="IPR002491">
    <property type="entry name" value="ABC_transptr_periplasmic_BD"/>
</dbReference>
<dbReference type="PANTHER" id="PTHR30532:SF1">
    <property type="entry name" value="IRON(3+)-HYDROXAMATE-BINDING PROTEIN FHUD"/>
    <property type="match status" value="1"/>
</dbReference>
<comment type="subcellular location">
    <subcellularLocation>
        <location evidence="1">Cell envelope</location>
    </subcellularLocation>
</comment>
<comment type="similarity">
    <text evidence="2">Belongs to the bacterial solute-binding protein 8 family.</text>
</comment>
<dbReference type="AlphaFoldDB" id="A0A8J8CKF5"/>
<dbReference type="Proteomes" id="UP000646053">
    <property type="component" value="Unassembled WGS sequence"/>
</dbReference>
<dbReference type="PANTHER" id="PTHR30532">
    <property type="entry name" value="IRON III DICITRATE-BINDING PERIPLASMIC PROTEIN"/>
    <property type="match status" value="1"/>
</dbReference>
<dbReference type="Gene3D" id="3.40.50.1980">
    <property type="entry name" value="Nitrogenase molybdenum iron protein domain"/>
    <property type="match status" value="2"/>
</dbReference>
<evidence type="ECO:0000313" key="7">
    <source>
        <dbReference type="EMBL" id="NDJ19833.1"/>
    </source>
</evidence>
<evidence type="ECO:0000256" key="1">
    <source>
        <dbReference type="ARBA" id="ARBA00004196"/>
    </source>
</evidence>
<evidence type="ECO:0000259" key="6">
    <source>
        <dbReference type="PROSITE" id="PS50983"/>
    </source>
</evidence>
<dbReference type="PROSITE" id="PS50983">
    <property type="entry name" value="FE_B12_PBP"/>
    <property type="match status" value="1"/>
</dbReference>
<dbReference type="InterPro" id="IPR051313">
    <property type="entry name" value="Bact_iron-sidero_bind"/>
</dbReference>
<proteinExistence type="inferred from homology"/>
<evidence type="ECO:0000313" key="8">
    <source>
        <dbReference type="Proteomes" id="UP000646053"/>
    </source>
</evidence>
<sequence length="320" mass="36529">MKTSLRHLYLLLLAILASTLLWACSRNVDNNSTSLNHPTEDCRVVQHQMGETCIPRNPQRVATLWMSTFSSALALGIKPIANIWIPGQPLPGYLRDKTDEVEFVGSLGEPNLEKILRLKPDLILSNSRMQNMYDQLTYIAPTVVLEYYDPPPWQKHLKDVAKVLDKEQESSQLIKDYWRKVEQVKQAMNDCCRNIQVSVVRFYPGHGLSLYGNESPVGKVIRDIGLKRPPSQDGDFEGLGNLSLEQLPEIDGDVLFLVALKGESTQKTLETLQRHPLWQNLKAVQQHRVYFVDFSHWYAFDVLAMNAVLDDLEKYLINTP</sequence>
<dbReference type="Pfam" id="PF01497">
    <property type="entry name" value="Peripla_BP_2"/>
    <property type="match status" value="1"/>
</dbReference>
<gene>
    <name evidence="7" type="ORF">GS601_21515</name>
</gene>
<dbReference type="GO" id="GO:1901678">
    <property type="term" value="P:iron coordination entity transport"/>
    <property type="evidence" value="ECO:0007669"/>
    <property type="project" value="UniProtKB-ARBA"/>
</dbReference>
<keyword evidence="4 5" id="KW-0732">Signal</keyword>
<name>A0A8J8CKF5_9CYAN</name>
<evidence type="ECO:0000256" key="5">
    <source>
        <dbReference type="SAM" id="SignalP"/>
    </source>
</evidence>
<feature type="signal peptide" evidence="5">
    <location>
        <begin position="1"/>
        <end position="23"/>
    </location>
</feature>
<evidence type="ECO:0000256" key="3">
    <source>
        <dbReference type="ARBA" id="ARBA00022448"/>
    </source>
</evidence>
<feature type="domain" description="Fe/B12 periplasmic-binding" evidence="6">
    <location>
        <begin position="60"/>
        <end position="320"/>
    </location>
</feature>
<feature type="chain" id="PRO_5035154462" evidence="5">
    <location>
        <begin position="24"/>
        <end position="320"/>
    </location>
</feature>
<dbReference type="SUPFAM" id="SSF53807">
    <property type="entry name" value="Helical backbone' metal receptor"/>
    <property type="match status" value="1"/>
</dbReference>
<accession>A0A8J8CKF5</accession>
<evidence type="ECO:0000256" key="4">
    <source>
        <dbReference type="ARBA" id="ARBA00022729"/>
    </source>
</evidence>
<keyword evidence="3" id="KW-0813">Transport</keyword>
<comment type="caution">
    <text evidence="7">The sequence shown here is derived from an EMBL/GenBank/DDBJ whole genome shotgun (WGS) entry which is preliminary data.</text>
</comment>